<proteinExistence type="predicted"/>
<evidence type="ECO:0000313" key="2">
    <source>
        <dbReference type="Proteomes" id="UP000276133"/>
    </source>
</evidence>
<comment type="caution">
    <text evidence="1">The sequence shown here is derived from an EMBL/GenBank/DDBJ whole genome shotgun (WGS) entry which is preliminary data.</text>
</comment>
<gene>
    <name evidence="1" type="ORF">BpHYR1_011285</name>
</gene>
<reference evidence="1 2" key="1">
    <citation type="journal article" date="2018" name="Sci. Rep.">
        <title>Genomic signatures of local adaptation to the degree of environmental predictability in rotifers.</title>
        <authorList>
            <person name="Franch-Gras L."/>
            <person name="Hahn C."/>
            <person name="Garcia-Roger E.M."/>
            <person name="Carmona M.J."/>
            <person name="Serra M."/>
            <person name="Gomez A."/>
        </authorList>
    </citation>
    <scope>NUCLEOTIDE SEQUENCE [LARGE SCALE GENOMIC DNA]</scope>
    <source>
        <strain evidence="1">HYR1</strain>
    </source>
</reference>
<evidence type="ECO:0000313" key="1">
    <source>
        <dbReference type="EMBL" id="RNA14342.1"/>
    </source>
</evidence>
<name>A0A3M7QSP3_BRAPC</name>
<organism evidence="1 2">
    <name type="scientific">Brachionus plicatilis</name>
    <name type="common">Marine rotifer</name>
    <name type="synonym">Brachionus muelleri</name>
    <dbReference type="NCBI Taxonomy" id="10195"/>
    <lineage>
        <taxon>Eukaryota</taxon>
        <taxon>Metazoa</taxon>
        <taxon>Spiralia</taxon>
        <taxon>Gnathifera</taxon>
        <taxon>Rotifera</taxon>
        <taxon>Eurotatoria</taxon>
        <taxon>Monogononta</taxon>
        <taxon>Pseudotrocha</taxon>
        <taxon>Ploima</taxon>
        <taxon>Brachionidae</taxon>
        <taxon>Brachionus</taxon>
    </lineage>
</organism>
<dbReference type="AlphaFoldDB" id="A0A3M7QSP3"/>
<protein>
    <submittedName>
        <fullName evidence="1">Uncharacterized protein</fullName>
    </submittedName>
</protein>
<dbReference type="Proteomes" id="UP000276133">
    <property type="component" value="Unassembled WGS sequence"/>
</dbReference>
<keyword evidence="2" id="KW-1185">Reference proteome</keyword>
<sequence length="71" mass="8306">MNTYIFIAEKNLIKWKKLVNNALGNKGFFAKAIDEIEYMLRACTKKANVLKINYQLILNFSIFSNLSFLRN</sequence>
<dbReference type="EMBL" id="REGN01005208">
    <property type="protein sequence ID" value="RNA14342.1"/>
    <property type="molecule type" value="Genomic_DNA"/>
</dbReference>
<accession>A0A3M7QSP3</accession>